<dbReference type="GO" id="GO:0005634">
    <property type="term" value="C:nucleus"/>
    <property type="evidence" value="ECO:0007669"/>
    <property type="project" value="TreeGrafter"/>
</dbReference>
<evidence type="ECO:0000256" key="1">
    <source>
        <dbReference type="ARBA" id="ARBA00012513"/>
    </source>
</evidence>
<dbReference type="AlphaFoldDB" id="A0A553QC60"/>
<keyword evidence="2" id="KW-0723">Serine/threonine-protein kinase</keyword>
<name>A0A553QC60_9TELE</name>
<dbReference type="InterPro" id="IPR000719">
    <property type="entry name" value="Prot_kinase_dom"/>
</dbReference>
<dbReference type="OrthoDB" id="10020333at2759"/>
<dbReference type="PROSITE" id="PS00107">
    <property type="entry name" value="PROTEIN_KINASE_ATP"/>
    <property type="match status" value="1"/>
</dbReference>
<dbReference type="GO" id="GO:0004674">
    <property type="term" value="F:protein serine/threonine kinase activity"/>
    <property type="evidence" value="ECO:0007669"/>
    <property type="project" value="UniProtKB-KW"/>
</dbReference>
<evidence type="ECO:0000313" key="10">
    <source>
        <dbReference type="EMBL" id="TRY87531.1"/>
    </source>
</evidence>
<evidence type="ECO:0000256" key="7">
    <source>
        <dbReference type="PROSITE-ProRule" id="PRU10141"/>
    </source>
</evidence>
<dbReference type="Gene3D" id="3.30.200.20">
    <property type="entry name" value="Phosphorylase Kinase, domain 1"/>
    <property type="match status" value="1"/>
</dbReference>
<dbReference type="Proteomes" id="UP000316079">
    <property type="component" value="Unassembled WGS sequence"/>
</dbReference>
<keyword evidence="6 7" id="KW-0067">ATP-binding</keyword>
<feature type="region of interest" description="Disordered" evidence="8">
    <location>
        <begin position="1"/>
        <end position="26"/>
    </location>
</feature>
<feature type="domain" description="Protein kinase" evidence="9">
    <location>
        <begin position="46"/>
        <end position="320"/>
    </location>
</feature>
<keyword evidence="3" id="KW-0808">Transferase</keyword>
<evidence type="ECO:0000313" key="11">
    <source>
        <dbReference type="Proteomes" id="UP000316079"/>
    </source>
</evidence>
<comment type="caution">
    <text evidence="10">The sequence shown here is derived from an EMBL/GenBank/DDBJ whole genome shotgun (WGS) entry which is preliminary data.</text>
</comment>
<dbReference type="SUPFAM" id="SSF56112">
    <property type="entry name" value="Protein kinase-like (PK-like)"/>
    <property type="match status" value="1"/>
</dbReference>
<protein>
    <recommendedName>
        <fullName evidence="1">non-specific serine/threonine protein kinase</fullName>
        <ecNumber evidence="1">2.7.11.1</ecNumber>
    </recommendedName>
</protein>
<dbReference type="InterPro" id="IPR011009">
    <property type="entry name" value="Kinase-like_dom_sf"/>
</dbReference>
<dbReference type="PANTHER" id="PTHR44167:SF23">
    <property type="entry name" value="CDC7 KINASE, ISOFORM A-RELATED"/>
    <property type="match status" value="1"/>
</dbReference>
<dbReference type="EC" id="2.7.11.1" evidence="1"/>
<feature type="binding site" evidence="7">
    <location>
        <position position="78"/>
    </location>
    <ligand>
        <name>ATP</name>
        <dbReference type="ChEBI" id="CHEBI:30616"/>
    </ligand>
</feature>
<reference evidence="10 11" key="1">
    <citation type="journal article" date="2019" name="Sci. Data">
        <title>Hybrid genome assembly and annotation of Danionella translucida.</title>
        <authorList>
            <person name="Kadobianskyi M."/>
            <person name="Schulze L."/>
            <person name="Schuelke M."/>
            <person name="Judkewitz B."/>
        </authorList>
    </citation>
    <scope>NUCLEOTIDE SEQUENCE [LARGE SCALE GENOMIC DNA]</scope>
    <source>
        <strain evidence="10 11">Bolton</strain>
    </source>
</reference>
<keyword evidence="5" id="KW-0418">Kinase</keyword>
<gene>
    <name evidence="10" type="ORF">DNTS_007089</name>
</gene>
<evidence type="ECO:0000256" key="6">
    <source>
        <dbReference type="ARBA" id="ARBA00022840"/>
    </source>
</evidence>
<sequence>MEDPNTLQKSSHQSVEKGRRRSKVSRDAETDIANLYEVLPQLSQMFRVVEKIGEGTFSSVYLAEAQMSDGSRQMFALKHLIPTSHPVRIAAELQCLTVTGGTENVIGVTYCFRKEHHVVIVMPYMEHQPLGDIVGSLSFEEVRHYIYHLLKALRHIHKYTLVDFGLAQGTPDTQIELLKVVKAKAHKGGGSSKLVEESLGKLVPLPRNCRNSALQPSIKAPAKRACAPSRFKHSKVLMGLDNAPRSVFGAKDINGTNTHRPGSDKVEGLLTKLKREEVIPSKSVPSKHSSVPVKGSLNLKQKLPAENQKPRTADAVHPMLTCNCFMTERVCNICLSRCKYLHRFNTIDGLQ</sequence>
<accession>A0A553QC60</accession>
<evidence type="ECO:0000256" key="5">
    <source>
        <dbReference type="ARBA" id="ARBA00022777"/>
    </source>
</evidence>
<dbReference type="GO" id="GO:0005524">
    <property type="term" value="F:ATP binding"/>
    <property type="evidence" value="ECO:0007669"/>
    <property type="project" value="UniProtKB-UniRule"/>
</dbReference>
<proteinExistence type="predicted"/>
<dbReference type="Pfam" id="PF00069">
    <property type="entry name" value="Pkinase"/>
    <property type="match status" value="1"/>
</dbReference>
<evidence type="ECO:0000259" key="9">
    <source>
        <dbReference type="PROSITE" id="PS50011"/>
    </source>
</evidence>
<dbReference type="PROSITE" id="PS50011">
    <property type="entry name" value="PROTEIN_KINASE_DOM"/>
    <property type="match status" value="1"/>
</dbReference>
<dbReference type="GO" id="GO:0044773">
    <property type="term" value="P:mitotic DNA damage checkpoint signaling"/>
    <property type="evidence" value="ECO:0007669"/>
    <property type="project" value="TreeGrafter"/>
</dbReference>
<dbReference type="EMBL" id="SRMA01026120">
    <property type="protein sequence ID" value="TRY87531.1"/>
    <property type="molecule type" value="Genomic_DNA"/>
</dbReference>
<dbReference type="SMART" id="SM00220">
    <property type="entry name" value="S_TKc"/>
    <property type="match status" value="1"/>
</dbReference>
<dbReference type="STRING" id="623744.A0A553QC60"/>
<keyword evidence="11" id="KW-1185">Reference proteome</keyword>
<evidence type="ECO:0000256" key="2">
    <source>
        <dbReference type="ARBA" id="ARBA00022527"/>
    </source>
</evidence>
<dbReference type="FunFam" id="3.30.200.20:FF:000287">
    <property type="entry name" value="Cell division cycle 7-related protein kinase"/>
    <property type="match status" value="1"/>
</dbReference>
<evidence type="ECO:0000256" key="4">
    <source>
        <dbReference type="ARBA" id="ARBA00022741"/>
    </source>
</evidence>
<dbReference type="PANTHER" id="PTHR44167">
    <property type="entry name" value="OVARIAN-SPECIFIC SERINE/THREONINE-PROTEIN KINASE LOK-RELATED"/>
    <property type="match status" value="1"/>
</dbReference>
<organism evidence="10 11">
    <name type="scientific">Danionella cerebrum</name>
    <dbReference type="NCBI Taxonomy" id="2873325"/>
    <lineage>
        <taxon>Eukaryota</taxon>
        <taxon>Metazoa</taxon>
        <taxon>Chordata</taxon>
        <taxon>Craniata</taxon>
        <taxon>Vertebrata</taxon>
        <taxon>Euteleostomi</taxon>
        <taxon>Actinopterygii</taxon>
        <taxon>Neopterygii</taxon>
        <taxon>Teleostei</taxon>
        <taxon>Ostariophysi</taxon>
        <taxon>Cypriniformes</taxon>
        <taxon>Danionidae</taxon>
        <taxon>Danioninae</taxon>
        <taxon>Danionella</taxon>
    </lineage>
</organism>
<evidence type="ECO:0000256" key="3">
    <source>
        <dbReference type="ARBA" id="ARBA00022679"/>
    </source>
</evidence>
<feature type="compositionally biased region" description="Polar residues" evidence="8">
    <location>
        <begin position="1"/>
        <end position="13"/>
    </location>
</feature>
<dbReference type="InterPro" id="IPR017441">
    <property type="entry name" value="Protein_kinase_ATP_BS"/>
</dbReference>
<keyword evidence="4 7" id="KW-0547">Nucleotide-binding</keyword>
<evidence type="ECO:0000256" key="8">
    <source>
        <dbReference type="SAM" id="MobiDB-lite"/>
    </source>
</evidence>